<dbReference type="Proteomes" id="UP000000714">
    <property type="component" value="Segment"/>
</dbReference>
<sequence>MAILNFVKPGTFLLGTIVAVTTEQITMKKGKPGERIAEKLVTTFVSDDGGSYTAEHFMSDFDTIQATYASIGINIESDTDSWLNTRASLKLEDPRFGRVEIIGPAEGSSMPAGGGLSTANAVVPPTQTQVAPAQPVTPVQPAGQQQVALVQSQVAPAGPSTESPYPEQQATTLPGLG</sequence>
<keyword evidence="3" id="KW-1185">Reference proteome</keyword>
<feature type="compositionally biased region" description="Polar residues" evidence="1">
    <location>
        <begin position="160"/>
        <end position="177"/>
    </location>
</feature>
<evidence type="ECO:0000256" key="1">
    <source>
        <dbReference type="SAM" id="MobiDB-lite"/>
    </source>
</evidence>
<dbReference type="KEGG" id="vg:5601980"/>
<dbReference type="EMBL" id="DQ535032">
    <property type="protein sequence ID" value="ABG21634.1"/>
    <property type="molecule type" value="Genomic_DNA"/>
</dbReference>
<name>A6MAF6_9CAUD</name>
<dbReference type="GeneID" id="5601980"/>
<dbReference type="RefSeq" id="YP_001469090.1">
    <property type="nucleotide sequence ID" value="NC_009817.1"/>
</dbReference>
<reference evidence="2 3" key="1">
    <citation type="journal article" date="2007" name="Virology">
        <title>KSY1, a lactococcal phage with a T7-like transcription.</title>
        <authorList>
            <person name="Chopin A."/>
            <person name="Deveau H."/>
            <person name="Ehrlich S.D."/>
            <person name="Moineau S."/>
            <person name="Chopin M.C."/>
        </authorList>
    </citation>
    <scope>NUCLEOTIDE SEQUENCE</scope>
</reference>
<evidence type="ECO:0000313" key="2">
    <source>
        <dbReference type="EMBL" id="ABG21634.1"/>
    </source>
</evidence>
<evidence type="ECO:0000313" key="3">
    <source>
        <dbReference type="Proteomes" id="UP000000714"/>
    </source>
</evidence>
<organism evidence="2 3">
    <name type="scientific">Lactococcus phage KSY1</name>
    <dbReference type="NCBI Taxonomy" id="2913972"/>
    <lineage>
        <taxon>Viruses</taxon>
        <taxon>Duplodnaviria</taxon>
        <taxon>Heunggongvirae</taxon>
        <taxon>Uroviricota</taxon>
        <taxon>Caudoviricetes</taxon>
        <taxon>Chopinvirus</taxon>
        <taxon>Chopinvirus KSY1</taxon>
    </lineage>
</organism>
<gene>
    <name evidence="2" type="ORF">KSY1p091</name>
</gene>
<proteinExistence type="predicted"/>
<feature type="region of interest" description="Disordered" evidence="1">
    <location>
        <begin position="127"/>
        <end position="177"/>
    </location>
</feature>
<feature type="compositionally biased region" description="Low complexity" evidence="1">
    <location>
        <begin position="127"/>
        <end position="155"/>
    </location>
</feature>
<accession>A6MAF6</accession>
<protein>
    <submittedName>
        <fullName evidence="2">Gp091</fullName>
    </submittedName>
</protein>